<dbReference type="AlphaFoldDB" id="Q73WN8"/>
<accession>Q73WN8</accession>
<keyword evidence="1" id="KW-0175">Coiled coil</keyword>
<dbReference type="KEGG" id="mpa:MAP_2622"/>
<sequence length="314" mass="34578">MASDGIPSARTPPALPAQRTQFPCRTTTLLRFRGDRGILDGGRCGLCQALLQNGGWHMITEPATAFSRVFRGYDPAAVDAYVEALLAKQKLLIDEVQNLRAQRNESGDQLAALRIEVACLKDEVAHLSDTSPTPYAIQHRMTKMLRRTLEEISRMQAEAQAEAESMIAAAAAQVEASHREHQELLADMAAQREALETEREDAKKELEAELATMRAEAQAAIDEARQEAERECARLLAEAKQKADDLDERARRTVEEANQQRIMILEELMDVARDLQGLPASLQSAYQERTSPSEASVVVPLDPKNQAPGPAVAS</sequence>
<protein>
    <recommendedName>
        <fullName evidence="5">Cell division protein DivIVA</fullName>
    </recommendedName>
</protein>
<proteinExistence type="predicted"/>
<evidence type="ECO:0008006" key="5">
    <source>
        <dbReference type="Google" id="ProtNLM"/>
    </source>
</evidence>
<evidence type="ECO:0000256" key="2">
    <source>
        <dbReference type="SAM" id="MobiDB-lite"/>
    </source>
</evidence>
<dbReference type="eggNOG" id="COG2268">
    <property type="taxonomic scope" value="Bacteria"/>
</dbReference>
<evidence type="ECO:0000313" key="3">
    <source>
        <dbReference type="EMBL" id="AAS04939.1"/>
    </source>
</evidence>
<gene>
    <name evidence="3" type="ordered locus">MAP_2622</name>
</gene>
<organism evidence="3 4">
    <name type="scientific">Mycolicibacterium paratuberculosis (strain ATCC BAA-968 / K-10)</name>
    <name type="common">Mycobacterium paratuberculosis</name>
    <dbReference type="NCBI Taxonomy" id="262316"/>
    <lineage>
        <taxon>Bacteria</taxon>
        <taxon>Bacillati</taxon>
        <taxon>Actinomycetota</taxon>
        <taxon>Actinomycetes</taxon>
        <taxon>Mycobacteriales</taxon>
        <taxon>Mycobacteriaceae</taxon>
        <taxon>Mycobacterium</taxon>
        <taxon>Mycobacterium avium complex (MAC)</taxon>
    </lineage>
</organism>
<keyword evidence="4" id="KW-1185">Reference proteome</keyword>
<name>Q73WN8_MYCPA</name>
<evidence type="ECO:0000313" key="4">
    <source>
        <dbReference type="Proteomes" id="UP000000580"/>
    </source>
</evidence>
<dbReference type="Proteomes" id="UP000000580">
    <property type="component" value="Chromosome"/>
</dbReference>
<reference evidence="3 4" key="1">
    <citation type="journal article" date="2005" name="Proc. Natl. Acad. Sci. U.S.A.">
        <title>The complete genome sequence of Mycobacterium avium subspecies paratuberculosis.</title>
        <authorList>
            <person name="Li L."/>
            <person name="Bannantine J.P."/>
            <person name="Zhang Q."/>
            <person name="Amonsin A."/>
            <person name="May B.J."/>
            <person name="Alt D."/>
            <person name="Banerji N."/>
            <person name="Kanjilal S."/>
            <person name="Kapur V."/>
        </authorList>
    </citation>
    <scope>NUCLEOTIDE SEQUENCE [LARGE SCALE GENOMIC DNA]</scope>
    <source>
        <strain evidence="4">ATCC BAA-968 / K-10</strain>
    </source>
</reference>
<dbReference type="HOGENOM" id="CLU_094553_0_0_11"/>
<feature type="compositionally biased region" description="Polar residues" evidence="2">
    <location>
        <begin position="285"/>
        <end position="294"/>
    </location>
</feature>
<evidence type="ECO:0000256" key="1">
    <source>
        <dbReference type="SAM" id="Coils"/>
    </source>
</evidence>
<dbReference type="EMBL" id="AE016958">
    <property type="protein sequence ID" value="AAS04939.1"/>
    <property type="molecule type" value="Genomic_DNA"/>
</dbReference>
<feature type="region of interest" description="Disordered" evidence="2">
    <location>
        <begin position="285"/>
        <end position="314"/>
    </location>
</feature>
<dbReference type="STRING" id="262316.MAP_2622"/>
<feature type="coiled-coil region" evidence="1">
    <location>
        <begin position="82"/>
        <end position="260"/>
    </location>
</feature>
<dbReference type="CDD" id="cd06503">
    <property type="entry name" value="ATP-synt_Fo_b"/>
    <property type="match status" value="1"/>
</dbReference>